<protein>
    <submittedName>
        <fullName evidence="2">Uncharacterized protein</fullName>
    </submittedName>
</protein>
<reference evidence="2 3" key="1">
    <citation type="submission" date="2018-06" db="EMBL/GenBank/DDBJ databases">
        <title>Genome analysis of cellulolytic fungus Trichoderma lentiforme CFAM-422.</title>
        <authorList>
            <person name="Steindorff A.S."/>
            <person name="Formighieri E.F."/>
            <person name="Midorikawa G.E.O."/>
            <person name="Tamietti M.S."/>
            <person name="Ramos E.Z."/>
            <person name="Silva A.S."/>
            <person name="Bon E.P.S."/>
            <person name="Mendes T.D."/>
            <person name="Damaso M.C.T."/>
            <person name="Favaro L.C.L."/>
        </authorList>
    </citation>
    <scope>NUCLEOTIDE SEQUENCE [LARGE SCALE GENOMIC DNA]</scope>
    <source>
        <strain evidence="2 3">CFAM-422</strain>
    </source>
</reference>
<keyword evidence="1" id="KW-1133">Transmembrane helix</keyword>
<feature type="transmembrane region" description="Helical" evidence="1">
    <location>
        <begin position="40"/>
        <end position="57"/>
    </location>
</feature>
<keyword evidence="3" id="KW-1185">Reference proteome</keyword>
<dbReference type="EMBL" id="QLNT01000021">
    <property type="protein sequence ID" value="KAF3062696.1"/>
    <property type="molecule type" value="Genomic_DNA"/>
</dbReference>
<gene>
    <name evidence="2" type="ORF">CFAM422_010803</name>
</gene>
<keyword evidence="1" id="KW-0812">Transmembrane</keyword>
<evidence type="ECO:0000313" key="3">
    <source>
        <dbReference type="Proteomes" id="UP000801864"/>
    </source>
</evidence>
<evidence type="ECO:0000313" key="2">
    <source>
        <dbReference type="EMBL" id="KAF3062696.1"/>
    </source>
</evidence>
<name>A0A9P4X7W9_9HYPO</name>
<dbReference type="Proteomes" id="UP000801864">
    <property type="component" value="Unassembled WGS sequence"/>
</dbReference>
<proteinExistence type="predicted"/>
<dbReference type="AlphaFoldDB" id="A0A9P4X7W9"/>
<sequence length="61" mass="6375">MFSPSPNVFETPPLEGAEPIVRGAGKVKKTGKNGVAPFEGTEAVVGVIFVVLIVLVVPREV</sequence>
<comment type="caution">
    <text evidence="2">The sequence shown here is derived from an EMBL/GenBank/DDBJ whole genome shotgun (WGS) entry which is preliminary data.</text>
</comment>
<keyword evidence="1" id="KW-0472">Membrane</keyword>
<accession>A0A9P4X7W9</accession>
<evidence type="ECO:0000256" key="1">
    <source>
        <dbReference type="SAM" id="Phobius"/>
    </source>
</evidence>
<organism evidence="2 3">
    <name type="scientific">Trichoderma lentiforme</name>
    <dbReference type="NCBI Taxonomy" id="1567552"/>
    <lineage>
        <taxon>Eukaryota</taxon>
        <taxon>Fungi</taxon>
        <taxon>Dikarya</taxon>
        <taxon>Ascomycota</taxon>
        <taxon>Pezizomycotina</taxon>
        <taxon>Sordariomycetes</taxon>
        <taxon>Hypocreomycetidae</taxon>
        <taxon>Hypocreales</taxon>
        <taxon>Hypocreaceae</taxon>
        <taxon>Trichoderma</taxon>
    </lineage>
</organism>